<evidence type="ECO:0000313" key="3">
    <source>
        <dbReference type="Proteomes" id="UP001152888"/>
    </source>
</evidence>
<accession>A0A9P0KLB1</accession>
<feature type="compositionally biased region" description="Basic and acidic residues" evidence="1">
    <location>
        <begin position="92"/>
        <end position="108"/>
    </location>
</feature>
<feature type="region of interest" description="Disordered" evidence="1">
    <location>
        <begin position="88"/>
        <end position="108"/>
    </location>
</feature>
<evidence type="ECO:0000256" key="1">
    <source>
        <dbReference type="SAM" id="MobiDB-lite"/>
    </source>
</evidence>
<dbReference type="Proteomes" id="UP001152888">
    <property type="component" value="Unassembled WGS sequence"/>
</dbReference>
<evidence type="ECO:0000313" key="2">
    <source>
        <dbReference type="EMBL" id="CAH1976799.1"/>
    </source>
</evidence>
<protein>
    <submittedName>
        <fullName evidence="2">Uncharacterized protein</fullName>
    </submittedName>
</protein>
<name>A0A9P0KLB1_ACAOB</name>
<gene>
    <name evidence="2" type="ORF">ACAOBT_LOCUS12324</name>
</gene>
<dbReference type="EMBL" id="CAKOFQ010006851">
    <property type="protein sequence ID" value="CAH1976799.1"/>
    <property type="molecule type" value="Genomic_DNA"/>
</dbReference>
<proteinExistence type="predicted"/>
<feature type="region of interest" description="Disordered" evidence="1">
    <location>
        <begin position="1"/>
        <end position="20"/>
    </location>
</feature>
<sequence>MELHSIHGQKHHIRQRSNNNLAKQESKVVLTKLLGSSLLDTVCFLAKQELPFILKKQRGCISFSDIRLKPCICSYQSLCERRTRRILRMRQQNKEEKSSKMEMGRMQR</sequence>
<reference evidence="2" key="1">
    <citation type="submission" date="2022-03" db="EMBL/GenBank/DDBJ databases">
        <authorList>
            <person name="Sayadi A."/>
        </authorList>
    </citation>
    <scope>NUCLEOTIDE SEQUENCE</scope>
</reference>
<dbReference type="AlphaFoldDB" id="A0A9P0KLB1"/>
<organism evidence="2 3">
    <name type="scientific">Acanthoscelides obtectus</name>
    <name type="common">Bean weevil</name>
    <name type="synonym">Bruchus obtectus</name>
    <dbReference type="NCBI Taxonomy" id="200917"/>
    <lineage>
        <taxon>Eukaryota</taxon>
        <taxon>Metazoa</taxon>
        <taxon>Ecdysozoa</taxon>
        <taxon>Arthropoda</taxon>
        <taxon>Hexapoda</taxon>
        <taxon>Insecta</taxon>
        <taxon>Pterygota</taxon>
        <taxon>Neoptera</taxon>
        <taxon>Endopterygota</taxon>
        <taxon>Coleoptera</taxon>
        <taxon>Polyphaga</taxon>
        <taxon>Cucujiformia</taxon>
        <taxon>Chrysomeloidea</taxon>
        <taxon>Chrysomelidae</taxon>
        <taxon>Bruchinae</taxon>
        <taxon>Bruchini</taxon>
        <taxon>Acanthoscelides</taxon>
    </lineage>
</organism>
<keyword evidence="3" id="KW-1185">Reference proteome</keyword>
<comment type="caution">
    <text evidence="2">The sequence shown here is derived from an EMBL/GenBank/DDBJ whole genome shotgun (WGS) entry which is preliminary data.</text>
</comment>